<dbReference type="Gene3D" id="2.60.40.10">
    <property type="entry name" value="Immunoglobulins"/>
    <property type="match status" value="2"/>
</dbReference>
<name>A0A399CWJ9_9BACT</name>
<dbReference type="AlphaFoldDB" id="A0A399CWJ9"/>
<evidence type="ECO:0000259" key="1">
    <source>
        <dbReference type="PROSITE" id="PS50093"/>
    </source>
</evidence>
<dbReference type="Pfam" id="PF13585">
    <property type="entry name" value="CHU_C"/>
    <property type="match status" value="1"/>
</dbReference>
<organism evidence="2 3">
    <name type="scientific">Mariniphaga sediminis</name>
    <dbReference type="NCBI Taxonomy" id="1628158"/>
    <lineage>
        <taxon>Bacteria</taxon>
        <taxon>Pseudomonadati</taxon>
        <taxon>Bacteroidota</taxon>
        <taxon>Bacteroidia</taxon>
        <taxon>Marinilabiliales</taxon>
        <taxon>Prolixibacteraceae</taxon>
        <taxon>Mariniphaga</taxon>
    </lineage>
</organism>
<dbReference type="PANTHER" id="PTHR46534">
    <property type="entry name" value="IGGFC_BINDING DOMAIN-CONTAINING PROTEIN"/>
    <property type="match status" value="1"/>
</dbReference>
<dbReference type="OrthoDB" id="1108781at2"/>
<dbReference type="SUPFAM" id="SSF49299">
    <property type="entry name" value="PKD domain"/>
    <property type="match status" value="2"/>
</dbReference>
<dbReference type="RefSeq" id="WP_119350906.1">
    <property type="nucleotide sequence ID" value="NZ_QWET01000013.1"/>
</dbReference>
<protein>
    <submittedName>
        <fullName evidence="2">PKD domain-containing protein</fullName>
    </submittedName>
</protein>
<feature type="domain" description="PKD" evidence="1">
    <location>
        <begin position="1050"/>
        <end position="1097"/>
    </location>
</feature>
<keyword evidence="3" id="KW-1185">Reference proteome</keyword>
<dbReference type="CDD" id="cd00146">
    <property type="entry name" value="PKD"/>
    <property type="match status" value="2"/>
</dbReference>
<dbReference type="InterPro" id="IPR000601">
    <property type="entry name" value="PKD_dom"/>
</dbReference>
<reference evidence="2 3" key="1">
    <citation type="journal article" date="2015" name="Int. J. Syst. Evol. Microbiol.">
        <title>Mariniphaga sediminis sp. nov., isolated from coastal sediment.</title>
        <authorList>
            <person name="Wang F.Q."/>
            <person name="Shen Q.Y."/>
            <person name="Chen G.J."/>
            <person name="Du Z.J."/>
        </authorList>
    </citation>
    <scope>NUCLEOTIDE SEQUENCE [LARGE SCALE GENOMIC DNA]</scope>
    <source>
        <strain evidence="2 3">SY21</strain>
    </source>
</reference>
<dbReference type="InterPro" id="IPR035986">
    <property type="entry name" value="PKD_dom_sf"/>
</dbReference>
<accession>A0A399CWJ9</accession>
<dbReference type="InterPro" id="IPR022409">
    <property type="entry name" value="PKD/Chitinase_dom"/>
</dbReference>
<feature type="domain" description="PKD" evidence="1">
    <location>
        <begin position="772"/>
        <end position="838"/>
    </location>
</feature>
<dbReference type="EMBL" id="QWET01000013">
    <property type="protein sequence ID" value="RIH64074.1"/>
    <property type="molecule type" value="Genomic_DNA"/>
</dbReference>
<gene>
    <name evidence="2" type="ORF">D1164_16035</name>
</gene>
<evidence type="ECO:0000313" key="2">
    <source>
        <dbReference type="EMBL" id="RIH64074.1"/>
    </source>
</evidence>
<dbReference type="Pfam" id="PF17517">
    <property type="entry name" value="IgGFc_binding"/>
    <property type="match status" value="1"/>
</dbReference>
<sequence>MAASLLAQDDLCRKSTEGTEFWFGFMESRNYHNQHFVEITVTARETTNFQVFTGKDETQFNGTYTVQANNRVRIEIPWQLVEATGSEEIQDKGIRLVSEKSVNVYALNWDRNSADVAVIYPVASLGNEYFAICYEPHIHENNGNYGNGRNSQFLIVATTDLTKVLIVPSKVTDKQVSAGDTIEVVLNKGEVFQVQSMNRDNLPGQGDLTGSYILADKPVAFYSGSLATTVPAQTGVSAWDHLYEQIPPIHSWGREYYVVPLKSREQDLYRIMAAHDNTIVYIDGLSPFELNRGEFKELVLYHNQPKRIFSEKPLLVVQYSQSQSVDKEYTGGNGDPFMIVLSSVTQSKNDVTFVAYDSDQIQKYYVNIVTLTEETGNILFDGDHIQNEFTPFSGSNYSWAQLSIGPGTYRIFNTKEDRGFLAYVYGFGGVESYGYGVGFNLNLVLDLGKSIDFNGDTLLLCHGDSRTLDAGPYFDTYTWNTGDSGQTLTVNQPGRYRVKVTTIDGCELEDSIYLYVSHPETELGIETDQGCEPYSVELDANDGFTGYLWQNEQGDTLSTFQKFTAAQTGEFRVTVWDQYGCPARDTMQMEVFPVPGTEISGPALVCGEKSAHLSVSISGAPKSVWNYPGSFEWNTDKASPLIFSNESHTSVNIEAKEWGSYKVYYQLKTTDGCIKRDTFFIRFHPQPNSDFTFENDEKCEGYSKKLRFSGAATDSATFFWDLDGCRFVDTLGWQNYQVSLGAFLENPPHISLFINDNGCYSDTTIKPLGAKPNFTMMASPTRGCDELTVGFSGKLLVEDNVEFNWEFDDGTSSQNQNVTKYYTETGFYSASLTITNPVTQCQNSFTIDSMVKVFPTPVATISADPRFCYTDSILIYYPQNTDSSFCSWEFDGMYQTGTGNDSINVIIEKPVGTVRLVVNEFGCLSNPLEMQLKRKPHFDFSAEHLEDCQPFVTEVFADPEDEHLDFYWIADSISSATGQSGLIVFPDSGRFDVGLITISSETGCTDTLIKEDWIWVHPKPEAVFDVDYPVALIENARITFTNQSESADIFFWNFGDGNSSSGRDAVHTYTELGEYTSSLFAESEYGCKDTTATLITILPFSVYTPNAFRPDSPIEKNRTFMPVGAGADLSRFKLEIFDRNGHRVFQTHSPEEAWDGTTPNGSPAPMGNYVWISRYFDIQGFKHEQKGQVLLIR</sequence>
<dbReference type="PANTHER" id="PTHR46534:SF1">
    <property type="entry name" value="IGGFC-BINDING PROTEIN N-TERMINAL DOMAIN-CONTAINING PROTEIN"/>
    <property type="match status" value="1"/>
</dbReference>
<dbReference type="PROSITE" id="PS50093">
    <property type="entry name" value="PKD"/>
    <property type="match status" value="2"/>
</dbReference>
<dbReference type="Pfam" id="PF18911">
    <property type="entry name" value="PKD_4"/>
    <property type="match status" value="2"/>
</dbReference>
<evidence type="ECO:0000313" key="3">
    <source>
        <dbReference type="Proteomes" id="UP000266441"/>
    </source>
</evidence>
<comment type="caution">
    <text evidence="2">The sequence shown here is derived from an EMBL/GenBank/DDBJ whole genome shotgun (WGS) entry which is preliminary data.</text>
</comment>
<dbReference type="InterPro" id="IPR035234">
    <property type="entry name" value="IgGFc-bd_N"/>
</dbReference>
<dbReference type="SMART" id="SM00089">
    <property type="entry name" value="PKD"/>
    <property type="match status" value="4"/>
</dbReference>
<dbReference type="InterPro" id="IPR013783">
    <property type="entry name" value="Ig-like_fold"/>
</dbReference>
<proteinExistence type="predicted"/>
<dbReference type="Proteomes" id="UP000266441">
    <property type="component" value="Unassembled WGS sequence"/>
</dbReference>